<evidence type="ECO:0000313" key="18">
    <source>
        <dbReference type="Proteomes" id="UP000268350"/>
    </source>
</evidence>
<evidence type="ECO:0000259" key="16">
    <source>
        <dbReference type="PROSITE" id="PS50127"/>
    </source>
</evidence>
<accession>A0A3B0K167</accession>
<keyword evidence="13" id="KW-0862">Zinc</keyword>
<evidence type="ECO:0000256" key="14">
    <source>
        <dbReference type="PROSITE-ProRule" id="PRU10133"/>
    </source>
</evidence>
<evidence type="ECO:0000256" key="6">
    <source>
        <dbReference type="ARBA" id="ARBA00022679"/>
    </source>
</evidence>
<dbReference type="STRING" id="7266.A0A3B0K167"/>
<feature type="transmembrane region" description="Helical" evidence="15">
    <location>
        <begin position="232"/>
        <end position="251"/>
    </location>
</feature>
<feature type="binding site" evidence="13">
    <location>
        <position position="431"/>
    </location>
    <ligand>
        <name>Zn(2+)</name>
        <dbReference type="ChEBI" id="CHEBI:29105"/>
    </ligand>
</feature>
<name>A0A3B0K167_DROGU</name>
<feature type="transmembrane region" description="Helical" evidence="15">
    <location>
        <begin position="358"/>
        <end position="377"/>
    </location>
</feature>
<evidence type="ECO:0000256" key="15">
    <source>
        <dbReference type="SAM" id="Phobius"/>
    </source>
</evidence>
<dbReference type="SUPFAM" id="SSF54495">
    <property type="entry name" value="UBC-like"/>
    <property type="match status" value="1"/>
</dbReference>
<gene>
    <name evidence="17" type="ORF">DGUA_6G015865</name>
</gene>
<dbReference type="SMART" id="SM00212">
    <property type="entry name" value="UBCc"/>
    <property type="match status" value="1"/>
</dbReference>
<dbReference type="GO" id="GO:0061631">
    <property type="term" value="F:ubiquitin conjugating enzyme activity"/>
    <property type="evidence" value="ECO:0007669"/>
    <property type="project" value="UniProtKB-EC"/>
</dbReference>
<evidence type="ECO:0000256" key="8">
    <source>
        <dbReference type="ARBA" id="ARBA00022741"/>
    </source>
</evidence>
<evidence type="ECO:0000256" key="13">
    <source>
        <dbReference type="PIRSR" id="PIRSR604254-1"/>
    </source>
</evidence>
<keyword evidence="7 15" id="KW-0812">Transmembrane</keyword>
<dbReference type="PANTHER" id="PTHR20855:SF15">
    <property type="entry name" value="PROGESTIN AND ADIPOQ RECEPTOR FAMILY MEMBER 3"/>
    <property type="match status" value="1"/>
</dbReference>
<evidence type="ECO:0000256" key="12">
    <source>
        <dbReference type="ARBA" id="ARBA00023136"/>
    </source>
</evidence>
<dbReference type="FunFam" id="3.10.110.10:FF:000101">
    <property type="entry name" value="Ubiquitin-conjugating enzyme E2 D2"/>
    <property type="match status" value="1"/>
</dbReference>
<proteinExistence type="inferred from homology"/>
<sequence length="463" mass="52335">MALKRINKELQDLGRDPPAQCSAGPVGDDLFHWQATIMGPPDSPYQGGVFFLTIHFPTDYPFKPPKVAFTTRIYHPNINSNGSICLDILRSQWSPALTISKGFDMSPRPHDSLEEDAETQCLSVAESMCYIRQLAAKDGVADSGCWLDGQLVGSATETDASHQFPSNEEPNVLGHGPNYDEKLSKFKWLCNFDDAPSHLKFNPYIRRGYRTFLSNKLCLQSIFWWTNETINIWSHLAGCILFIALTIFDFQFLRIHASLTDQVLVVCLLVCFCLCMLMSAIYHIFSCKSEEHYELFLSVDFLGISLSLVAIYISGMYYAFWCHTFLRTLYSTIAMGMFGLAIAVQIPKLNVSMNAKVAVLLLWSAYGVIPLGHWAVAMGGLENELVRLMAPRIVIMYLLCLIAFVFYAAKIPERWFTGKVDFVGHSHNWWHLIIVAAFYHWHNTGLVYAEYRLNNGCSAPILS</sequence>
<dbReference type="GO" id="GO:0016020">
    <property type="term" value="C:membrane"/>
    <property type="evidence" value="ECO:0007669"/>
    <property type="project" value="UniProtKB-SubCell"/>
</dbReference>
<dbReference type="GO" id="GO:0038023">
    <property type="term" value="F:signaling receptor activity"/>
    <property type="evidence" value="ECO:0007669"/>
    <property type="project" value="TreeGrafter"/>
</dbReference>
<keyword evidence="17" id="KW-0675">Receptor</keyword>
<dbReference type="Proteomes" id="UP000268350">
    <property type="component" value="Unassembled WGS sequence"/>
</dbReference>
<dbReference type="Gene3D" id="3.10.110.10">
    <property type="entry name" value="Ubiquitin Conjugating Enzyme"/>
    <property type="match status" value="1"/>
</dbReference>
<evidence type="ECO:0000313" key="17">
    <source>
        <dbReference type="EMBL" id="SPP88045.1"/>
    </source>
</evidence>
<keyword evidence="8" id="KW-0547">Nucleotide-binding</keyword>
<dbReference type="GO" id="GO:0005524">
    <property type="term" value="F:ATP binding"/>
    <property type="evidence" value="ECO:0007669"/>
    <property type="project" value="UniProtKB-KW"/>
</dbReference>
<feature type="transmembrane region" description="Helical" evidence="15">
    <location>
        <begin position="263"/>
        <end position="285"/>
    </location>
</feature>
<comment type="catalytic activity">
    <reaction evidence="1">
        <text>S-ubiquitinyl-[E1 ubiquitin-activating enzyme]-L-cysteine + [E2 ubiquitin-conjugating enzyme]-L-cysteine = [E1 ubiquitin-activating enzyme]-L-cysteine + S-ubiquitinyl-[E2 ubiquitin-conjugating enzyme]-L-cysteine.</text>
        <dbReference type="EC" id="2.3.2.23"/>
    </reaction>
</comment>
<evidence type="ECO:0000256" key="3">
    <source>
        <dbReference type="ARBA" id="ARBA00004906"/>
    </source>
</evidence>
<keyword evidence="11 15" id="KW-1133">Transmembrane helix</keyword>
<keyword evidence="6" id="KW-0808">Transferase</keyword>
<evidence type="ECO:0000256" key="10">
    <source>
        <dbReference type="ARBA" id="ARBA00022840"/>
    </source>
</evidence>
<comment type="subcellular location">
    <subcellularLocation>
        <location evidence="2">Membrane</location>
        <topology evidence="2">Multi-pass membrane protein</topology>
    </subcellularLocation>
</comment>
<dbReference type="InterPro" id="IPR004254">
    <property type="entry name" value="AdipoR/HlyIII-related"/>
</dbReference>
<feature type="domain" description="UBC core" evidence="16">
    <location>
        <begin position="1"/>
        <end position="152"/>
    </location>
</feature>
<feature type="binding site" evidence="13">
    <location>
        <position position="427"/>
    </location>
    <ligand>
        <name>Zn(2+)</name>
        <dbReference type="ChEBI" id="CHEBI:29105"/>
    </ligand>
</feature>
<dbReference type="GO" id="GO:0006511">
    <property type="term" value="P:ubiquitin-dependent protein catabolic process"/>
    <property type="evidence" value="ECO:0007669"/>
    <property type="project" value="UniProtKB-ARBA"/>
</dbReference>
<evidence type="ECO:0000256" key="7">
    <source>
        <dbReference type="ARBA" id="ARBA00022692"/>
    </source>
</evidence>
<dbReference type="AlphaFoldDB" id="A0A3B0K167"/>
<dbReference type="InterPro" id="IPR016135">
    <property type="entry name" value="UBQ-conjugating_enzyme/RWD"/>
</dbReference>
<dbReference type="PROSITE" id="PS50127">
    <property type="entry name" value="UBC_2"/>
    <property type="match status" value="1"/>
</dbReference>
<comment type="pathway">
    <text evidence="3">Protein modification; protein ubiquitination.</text>
</comment>
<keyword evidence="10" id="KW-0067">ATP-binding</keyword>
<evidence type="ECO:0000256" key="9">
    <source>
        <dbReference type="ARBA" id="ARBA00022786"/>
    </source>
</evidence>
<protein>
    <recommendedName>
        <fullName evidence="5">E2 ubiquitin-conjugating enzyme</fullName>
        <ecNumber evidence="5">2.3.2.23</ecNumber>
    </recommendedName>
</protein>
<feature type="binding site" evidence="13">
    <location>
        <position position="283"/>
    </location>
    <ligand>
        <name>Zn(2+)</name>
        <dbReference type="ChEBI" id="CHEBI:29105"/>
    </ligand>
</feature>
<dbReference type="Pfam" id="PF03006">
    <property type="entry name" value="HlyIII"/>
    <property type="match status" value="1"/>
</dbReference>
<comment type="similarity">
    <text evidence="4">Belongs to the ADIPOR family.</text>
</comment>
<evidence type="ECO:0000256" key="11">
    <source>
        <dbReference type="ARBA" id="ARBA00022989"/>
    </source>
</evidence>
<feature type="transmembrane region" description="Helical" evidence="15">
    <location>
        <begin position="328"/>
        <end position="346"/>
    </location>
</feature>
<evidence type="ECO:0000256" key="5">
    <source>
        <dbReference type="ARBA" id="ARBA00012486"/>
    </source>
</evidence>
<reference evidence="18" key="1">
    <citation type="submission" date="2018-01" db="EMBL/GenBank/DDBJ databases">
        <authorList>
            <person name="Alioto T."/>
            <person name="Alioto T."/>
        </authorList>
    </citation>
    <scope>NUCLEOTIDE SEQUENCE [LARGE SCALE GENOMIC DNA]</scope>
</reference>
<dbReference type="OrthoDB" id="529367at2759"/>
<evidence type="ECO:0000256" key="1">
    <source>
        <dbReference type="ARBA" id="ARBA00000485"/>
    </source>
</evidence>
<dbReference type="InterPro" id="IPR023313">
    <property type="entry name" value="UBQ-conjugating_AS"/>
</dbReference>
<organism evidence="17 18">
    <name type="scientific">Drosophila guanche</name>
    <name type="common">Fruit fly</name>
    <dbReference type="NCBI Taxonomy" id="7266"/>
    <lineage>
        <taxon>Eukaryota</taxon>
        <taxon>Metazoa</taxon>
        <taxon>Ecdysozoa</taxon>
        <taxon>Arthropoda</taxon>
        <taxon>Hexapoda</taxon>
        <taxon>Insecta</taxon>
        <taxon>Pterygota</taxon>
        <taxon>Neoptera</taxon>
        <taxon>Endopterygota</taxon>
        <taxon>Diptera</taxon>
        <taxon>Brachycera</taxon>
        <taxon>Muscomorpha</taxon>
        <taxon>Ephydroidea</taxon>
        <taxon>Drosophilidae</taxon>
        <taxon>Drosophila</taxon>
        <taxon>Sophophora</taxon>
    </lineage>
</organism>
<keyword evidence="12 15" id="KW-0472">Membrane</keyword>
<dbReference type="GO" id="GO:0046872">
    <property type="term" value="F:metal ion binding"/>
    <property type="evidence" value="ECO:0007669"/>
    <property type="project" value="UniProtKB-KW"/>
</dbReference>
<feature type="transmembrane region" description="Helical" evidence="15">
    <location>
        <begin position="297"/>
        <end position="321"/>
    </location>
</feature>
<dbReference type="Pfam" id="PF00179">
    <property type="entry name" value="UQ_con"/>
    <property type="match status" value="1"/>
</dbReference>
<dbReference type="PANTHER" id="PTHR20855">
    <property type="entry name" value="ADIPOR/PROGESTIN RECEPTOR-RELATED"/>
    <property type="match status" value="1"/>
</dbReference>
<dbReference type="InterPro" id="IPR000608">
    <property type="entry name" value="UBC"/>
</dbReference>
<evidence type="ECO:0000256" key="2">
    <source>
        <dbReference type="ARBA" id="ARBA00004141"/>
    </source>
</evidence>
<keyword evidence="9" id="KW-0833">Ubl conjugation pathway</keyword>
<evidence type="ECO:0000256" key="4">
    <source>
        <dbReference type="ARBA" id="ARBA00007018"/>
    </source>
</evidence>
<dbReference type="EMBL" id="OUUW01000013">
    <property type="protein sequence ID" value="SPP88045.1"/>
    <property type="molecule type" value="Genomic_DNA"/>
</dbReference>
<dbReference type="EC" id="2.3.2.23" evidence="5"/>
<feature type="active site" description="Glycyl thioester intermediate" evidence="14">
    <location>
        <position position="85"/>
    </location>
</feature>
<dbReference type="PROSITE" id="PS00183">
    <property type="entry name" value="UBC_1"/>
    <property type="match status" value="1"/>
</dbReference>
<feature type="transmembrane region" description="Helical" evidence="15">
    <location>
        <begin position="389"/>
        <end position="409"/>
    </location>
</feature>
<keyword evidence="13" id="KW-0479">Metal-binding</keyword>
<keyword evidence="18" id="KW-1185">Reference proteome</keyword>